<dbReference type="Proteomes" id="UP001156141">
    <property type="component" value="Unassembled WGS sequence"/>
</dbReference>
<feature type="non-terminal residue" evidence="3">
    <location>
        <position position="161"/>
    </location>
</feature>
<dbReference type="Gene3D" id="3.40.50.720">
    <property type="entry name" value="NAD(P)-binding Rossmann-like Domain"/>
    <property type="match status" value="1"/>
</dbReference>
<evidence type="ECO:0000313" key="4">
    <source>
        <dbReference type="Proteomes" id="UP001156141"/>
    </source>
</evidence>
<name>A0ABS9RMH5_9FLAO</name>
<dbReference type="SUPFAM" id="SSF51735">
    <property type="entry name" value="NAD(P)-binding Rossmann-fold domains"/>
    <property type="match status" value="1"/>
</dbReference>
<gene>
    <name evidence="3" type="ORF">MKW35_16100</name>
</gene>
<evidence type="ECO:0000313" key="3">
    <source>
        <dbReference type="EMBL" id="MCH4554146.1"/>
    </source>
</evidence>
<dbReference type="EMBL" id="JAKVQD010000023">
    <property type="protein sequence ID" value="MCH4554146.1"/>
    <property type="molecule type" value="Genomic_DNA"/>
</dbReference>
<sequence length="161" mass="17450">MSKAWFEAARTIGDIDIVGVVDLAKERAEARIAEFGLGAAIASDSLSAVLAKTSPDLLFDVVVPAARHATVAAGLDAGCHVLSEKPMAETMDEARDLVWRARGAGRIHAVVQNRRYLAQIRRIRQLVASGAIGDVTSLHCDFFLGPHFGGFREEMRHVLFL</sequence>
<proteinExistence type="predicted"/>
<reference evidence="3" key="1">
    <citation type="submission" date="2022-02" db="EMBL/GenBank/DDBJ databases">
        <title>Aestuariibaculum sp., a marine bacterium isolated from sediment in Guangxi.</title>
        <authorList>
            <person name="Ying J."/>
        </authorList>
    </citation>
    <scope>NUCLEOTIDE SEQUENCE</scope>
    <source>
        <strain evidence="3">L182</strain>
    </source>
</reference>
<dbReference type="PANTHER" id="PTHR43818:SF11">
    <property type="entry name" value="BCDNA.GH03377"/>
    <property type="match status" value="1"/>
</dbReference>
<evidence type="ECO:0000259" key="2">
    <source>
        <dbReference type="Pfam" id="PF01408"/>
    </source>
</evidence>
<dbReference type="PANTHER" id="PTHR43818">
    <property type="entry name" value="BCDNA.GH03377"/>
    <property type="match status" value="1"/>
</dbReference>
<organism evidence="3 4">
    <name type="scientific">Aestuariibaculum lutulentum</name>
    <dbReference type="NCBI Taxonomy" id="2920935"/>
    <lineage>
        <taxon>Bacteria</taxon>
        <taxon>Pseudomonadati</taxon>
        <taxon>Bacteroidota</taxon>
        <taxon>Flavobacteriia</taxon>
        <taxon>Flavobacteriales</taxon>
        <taxon>Flavobacteriaceae</taxon>
    </lineage>
</organism>
<feature type="domain" description="Gfo/Idh/MocA-like oxidoreductase N-terminal" evidence="2">
    <location>
        <begin position="12"/>
        <end position="109"/>
    </location>
</feature>
<evidence type="ECO:0000256" key="1">
    <source>
        <dbReference type="ARBA" id="ARBA00023002"/>
    </source>
</evidence>
<dbReference type="Pfam" id="PF01408">
    <property type="entry name" value="GFO_IDH_MocA"/>
    <property type="match status" value="1"/>
</dbReference>
<dbReference type="InterPro" id="IPR000683">
    <property type="entry name" value="Gfo/Idh/MocA-like_OxRdtase_N"/>
</dbReference>
<keyword evidence="4" id="KW-1185">Reference proteome</keyword>
<protein>
    <submittedName>
        <fullName evidence="3">Gfo/Idh/MocA family oxidoreductase</fullName>
    </submittedName>
</protein>
<dbReference type="InterPro" id="IPR050463">
    <property type="entry name" value="Gfo/Idh/MocA_oxidrdct_glycsds"/>
</dbReference>
<comment type="caution">
    <text evidence="3">The sequence shown here is derived from an EMBL/GenBank/DDBJ whole genome shotgun (WGS) entry which is preliminary data.</text>
</comment>
<keyword evidence="1" id="KW-0560">Oxidoreductase</keyword>
<accession>A0ABS9RMH5</accession>
<dbReference type="InterPro" id="IPR036291">
    <property type="entry name" value="NAD(P)-bd_dom_sf"/>
</dbReference>